<keyword evidence="2" id="KW-0472">Membrane</keyword>
<keyword evidence="2" id="KW-1133">Transmembrane helix</keyword>
<feature type="transmembrane region" description="Helical" evidence="2">
    <location>
        <begin position="196"/>
        <end position="218"/>
    </location>
</feature>
<feature type="domain" description="7 transmembrane helices usually fused to an inactive transglutaminase" evidence="3">
    <location>
        <begin position="72"/>
        <end position="256"/>
    </location>
</feature>
<gene>
    <name evidence="4" type="ORF">GCM10023208_19560</name>
</gene>
<feature type="transmembrane region" description="Helical" evidence="2">
    <location>
        <begin position="63"/>
        <end position="83"/>
    </location>
</feature>
<dbReference type="Proteomes" id="UP001500518">
    <property type="component" value="Unassembled WGS sequence"/>
</dbReference>
<keyword evidence="5" id="KW-1185">Reference proteome</keyword>
<evidence type="ECO:0000313" key="5">
    <source>
        <dbReference type="Proteomes" id="UP001500518"/>
    </source>
</evidence>
<feature type="transmembrane region" description="Helical" evidence="2">
    <location>
        <begin position="114"/>
        <end position="134"/>
    </location>
</feature>
<dbReference type="InterPro" id="IPR025840">
    <property type="entry name" value="7TM_transglut"/>
</dbReference>
<feature type="transmembrane region" description="Helical" evidence="2">
    <location>
        <begin position="224"/>
        <end position="243"/>
    </location>
</feature>
<accession>A0ABP9KEE4</accession>
<feature type="compositionally biased region" description="Basic and acidic residues" evidence="1">
    <location>
        <begin position="464"/>
        <end position="486"/>
    </location>
</feature>
<feature type="transmembrane region" description="Helical" evidence="2">
    <location>
        <begin position="24"/>
        <end position="43"/>
    </location>
</feature>
<evidence type="ECO:0000313" key="4">
    <source>
        <dbReference type="EMBL" id="GAA5055576.1"/>
    </source>
</evidence>
<reference evidence="5" key="1">
    <citation type="journal article" date="2019" name="Int. J. Syst. Evol. Microbiol.">
        <title>The Global Catalogue of Microorganisms (GCM) 10K type strain sequencing project: providing services to taxonomists for standard genome sequencing and annotation.</title>
        <authorList>
            <consortium name="The Broad Institute Genomics Platform"/>
            <consortium name="The Broad Institute Genome Sequencing Center for Infectious Disease"/>
            <person name="Wu L."/>
            <person name="Ma J."/>
        </authorList>
    </citation>
    <scope>NUCLEOTIDE SEQUENCE [LARGE SCALE GENOMIC DNA]</scope>
    <source>
        <strain evidence="5">JCM 18014</strain>
    </source>
</reference>
<evidence type="ECO:0000256" key="1">
    <source>
        <dbReference type="SAM" id="MobiDB-lite"/>
    </source>
</evidence>
<dbReference type="Pfam" id="PF14402">
    <property type="entry name" value="7TM_transglut"/>
    <property type="match status" value="1"/>
</dbReference>
<feature type="compositionally biased region" description="Basic and acidic residues" evidence="1">
    <location>
        <begin position="322"/>
        <end position="336"/>
    </location>
</feature>
<keyword evidence="2" id="KW-0812">Transmembrane</keyword>
<dbReference type="RefSeq" id="WP_346032902.1">
    <property type="nucleotide sequence ID" value="NZ_BAABHV010000010.1"/>
</dbReference>
<evidence type="ECO:0000259" key="3">
    <source>
        <dbReference type="Pfam" id="PF14402"/>
    </source>
</evidence>
<comment type="caution">
    <text evidence="4">The sequence shown here is derived from an EMBL/GenBank/DDBJ whole genome shotgun (WGS) entry which is preliminary data.</text>
</comment>
<feature type="region of interest" description="Disordered" evidence="1">
    <location>
        <begin position="401"/>
        <end position="431"/>
    </location>
</feature>
<feature type="region of interest" description="Disordered" evidence="1">
    <location>
        <begin position="361"/>
        <end position="386"/>
    </location>
</feature>
<feature type="transmembrane region" description="Helical" evidence="2">
    <location>
        <begin position="90"/>
        <end position="108"/>
    </location>
</feature>
<organism evidence="4 5">
    <name type="scientific">Erythrobacter westpacificensis</name>
    <dbReference type="NCBI Taxonomy" id="1055231"/>
    <lineage>
        <taxon>Bacteria</taxon>
        <taxon>Pseudomonadati</taxon>
        <taxon>Pseudomonadota</taxon>
        <taxon>Alphaproteobacteria</taxon>
        <taxon>Sphingomonadales</taxon>
        <taxon>Erythrobacteraceae</taxon>
        <taxon>Erythrobacter/Porphyrobacter group</taxon>
        <taxon>Erythrobacter</taxon>
    </lineage>
</organism>
<feature type="compositionally biased region" description="Gly residues" evidence="1">
    <location>
        <begin position="488"/>
        <end position="498"/>
    </location>
</feature>
<feature type="region of interest" description="Disordered" evidence="1">
    <location>
        <begin position="292"/>
        <end position="349"/>
    </location>
</feature>
<feature type="transmembrane region" description="Helical" evidence="2">
    <location>
        <begin position="141"/>
        <end position="162"/>
    </location>
</feature>
<protein>
    <recommendedName>
        <fullName evidence="3">7 transmembrane helices usually fused to an inactive transglutaminase domain-containing protein</fullName>
    </recommendedName>
</protein>
<evidence type="ECO:0000256" key="2">
    <source>
        <dbReference type="SAM" id="Phobius"/>
    </source>
</evidence>
<name>A0ABP9KEE4_9SPHN</name>
<proteinExistence type="predicted"/>
<sequence length="516" mass="56245">MFSSKIAFLSRAWERATPQVRRPAYIGMAVFAVLGALALWGISNTRNPLSMPSALGGIAVSQAIWGLKPSNLLMVLPIGSFLVELARSFIGMKAFGLFTPMLIALAFLQIGPVFGPIVLCTAVAIGMAVAPSLLKLRMTRVGFLGVLISLVVFVLAALQGILDTNLQVDAMPVVVTALVVERWWRQWEKDGYFEAAHIAFNTMMLALVIQFVMVSEIALRLIEVSPLLLPGFAAIAITILGRYRGLRMTEIGRFFPIWYEGWMKRMGKDVAPAPVEEVEQILAARAEIDKPHDEDEKEMEVQLSVFPSRPPPPGRPLVVRSLTDRRANPPEIDRRAAPPRMQAKPPAPELPDVAAARVATPEPRHHDGGIAANDSTDEPAELPPGRLTAFDWDRVRAEISATQPGLPDVQPDEPADAPLPPYDRSAGRRDDGGSIAALFARRHEIGRLFEPALLGFLDSGGGRDIGHQSAQRDHRQVQSAPRDRAGARQGGGRGGAGGARRQNLRHHSRGLRLWSA</sequence>
<feature type="region of interest" description="Disordered" evidence="1">
    <location>
        <begin position="464"/>
        <end position="516"/>
    </location>
</feature>
<dbReference type="EMBL" id="BAABHV010000010">
    <property type="protein sequence ID" value="GAA5055576.1"/>
    <property type="molecule type" value="Genomic_DNA"/>
</dbReference>